<name>A0AA38SYW8_9ASTR</name>
<comment type="caution">
    <text evidence="2">The sequence shown here is derived from an EMBL/GenBank/DDBJ whole genome shotgun (WGS) entry which is preliminary data.</text>
</comment>
<proteinExistence type="predicted"/>
<gene>
    <name evidence="2" type="ORF">OSB04_024133</name>
</gene>
<dbReference type="InterPro" id="IPR057670">
    <property type="entry name" value="SH3_retrovirus"/>
</dbReference>
<dbReference type="Proteomes" id="UP001172457">
    <property type="component" value="Chromosome 6"/>
</dbReference>
<evidence type="ECO:0000313" key="3">
    <source>
        <dbReference type="Proteomes" id="UP001172457"/>
    </source>
</evidence>
<evidence type="ECO:0000259" key="1">
    <source>
        <dbReference type="Pfam" id="PF25597"/>
    </source>
</evidence>
<protein>
    <recommendedName>
        <fullName evidence="1">Retroviral polymerase SH3-like domain-containing protein</fullName>
    </recommendedName>
</protein>
<feature type="domain" description="Retroviral polymerase SH3-like" evidence="1">
    <location>
        <begin position="15"/>
        <end position="56"/>
    </location>
</feature>
<dbReference type="Pfam" id="PF25597">
    <property type="entry name" value="SH3_retrovirus"/>
    <property type="match status" value="1"/>
</dbReference>
<accession>A0AA38SYW8</accession>
<dbReference type="AlphaFoldDB" id="A0AA38SYW8"/>
<keyword evidence="3" id="KW-1185">Reference proteome</keyword>
<organism evidence="2 3">
    <name type="scientific">Centaurea solstitialis</name>
    <name type="common">yellow star-thistle</name>
    <dbReference type="NCBI Taxonomy" id="347529"/>
    <lineage>
        <taxon>Eukaryota</taxon>
        <taxon>Viridiplantae</taxon>
        <taxon>Streptophyta</taxon>
        <taxon>Embryophyta</taxon>
        <taxon>Tracheophyta</taxon>
        <taxon>Spermatophyta</taxon>
        <taxon>Magnoliopsida</taxon>
        <taxon>eudicotyledons</taxon>
        <taxon>Gunneridae</taxon>
        <taxon>Pentapetalae</taxon>
        <taxon>asterids</taxon>
        <taxon>campanulids</taxon>
        <taxon>Asterales</taxon>
        <taxon>Asteraceae</taxon>
        <taxon>Carduoideae</taxon>
        <taxon>Cardueae</taxon>
        <taxon>Centaureinae</taxon>
        <taxon>Centaurea</taxon>
    </lineage>
</organism>
<sequence>MTRGQTSSSFIDPIGKFDPKRDDAIFIGYACDSVAYKVYIPKTKIVVVSTNVIQDKFTEELRIQAEASPNATIT</sequence>
<reference evidence="2" key="1">
    <citation type="submission" date="2023-03" db="EMBL/GenBank/DDBJ databases">
        <title>Chromosome-scale reference genome and RAD-based genetic map of yellow starthistle (Centaurea solstitialis) reveal putative structural variation and QTLs associated with invader traits.</title>
        <authorList>
            <person name="Reatini B."/>
            <person name="Cang F.A."/>
            <person name="Jiang Q."/>
            <person name="Mckibben M.T.W."/>
            <person name="Barker M.S."/>
            <person name="Rieseberg L.H."/>
            <person name="Dlugosch K.M."/>
        </authorList>
    </citation>
    <scope>NUCLEOTIDE SEQUENCE</scope>
    <source>
        <strain evidence="2">CAN-66</strain>
        <tissue evidence="2">Leaf</tissue>
    </source>
</reference>
<evidence type="ECO:0000313" key="2">
    <source>
        <dbReference type="EMBL" id="KAJ9544426.1"/>
    </source>
</evidence>
<dbReference type="EMBL" id="JARYMX010000006">
    <property type="protein sequence ID" value="KAJ9544426.1"/>
    <property type="molecule type" value="Genomic_DNA"/>
</dbReference>